<dbReference type="InParanoid" id="M1DT95"/>
<dbReference type="EnsemblPlants" id="PGSC0003DMT400094039">
    <property type="protein sequence ID" value="PGSC0003DMT400094039"/>
    <property type="gene ID" value="PGSC0003DMG400043610"/>
</dbReference>
<evidence type="ECO:0000313" key="1">
    <source>
        <dbReference type="EnsemblPlants" id="PGSC0003DMT400094039"/>
    </source>
</evidence>
<dbReference type="Gramene" id="PGSC0003DMT400094039">
    <property type="protein sequence ID" value="PGSC0003DMT400094039"/>
    <property type="gene ID" value="PGSC0003DMG400043610"/>
</dbReference>
<dbReference type="HOGENOM" id="CLU_1613714_0_0_1"/>
<organism evidence="1 2">
    <name type="scientific">Solanum tuberosum</name>
    <name type="common">Potato</name>
    <dbReference type="NCBI Taxonomy" id="4113"/>
    <lineage>
        <taxon>Eukaryota</taxon>
        <taxon>Viridiplantae</taxon>
        <taxon>Streptophyta</taxon>
        <taxon>Embryophyta</taxon>
        <taxon>Tracheophyta</taxon>
        <taxon>Spermatophyta</taxon>
        <taxon>Magnoliopsida</taxon>
        <taxon>eudicotyledons</taxon>
        <taxon>Gunneridae</taxon>
        <taxon>Pentapetalae</taxon>
        <taxon>asterids</taxon>
        <taxon>lamiids</taxon>
        <taxon>Solanales</taxon>
        <taxon>Solanaceae</taxon>
        <taxon>Solanoideae</taxon>
        <taxon>Solaneae</taxon>
        <taxon>Solanum</taxon>
    </lineage>
</organism>
<name>M1DT95_SOLTU</name>
<dbReference type="AlphaFoldDB" id="M1DT95"/>
<sequence length="165" mass="18744">MMHSFQRNDLLKACSAWLSYLVHSSTNTILLHILHQVLVVVAKGPFLEVMILAYYSQVQGLYKTSERSNTPVTTRGCSRVVTSVSLGDIVLLRGIIRRNADVSFHRLFDPSPSGLRVLEQREKCVPLANRQVFLAMLRLQLLRSFQPFWSFLRLSVHASTKTSNT</sequence>
<proteinExistence type="predicted"/>
<protein>
    <submittedName>
        <fullName evidence="1">Uncharacterized protein</fullName>
    </submittedName>
</protein>
<keyword evidence="2" id="KW-1185">Reference proteome</keyword>
<accession>M1DT95</accession>
<reference evidence="1" key="2">
    <citation type="submission" date="2015-06" db="UniProtKB">
        <authorList>
            <consortium name="EnsemblPlants"/>
        </authorList>
    </citation>
    <scope>IDENTIFICATION</scope>
    <source>
        <strain evidence="1">DM1-3 516 R44</strain>
    </source>
</reference>
<reference evidence="2" key="1">
    <citation type="journal article" date="2011" name="Nature">
        <title>Genome sequence and analysis of the tuber crop potato.</title>
        <authorList>
            <consortium name="The Potato Genome Sequencing Consortium"/>
        </authorList>
    </citation>
    <scope>NUCLEOTIDE SEQUENCE [LARGE SCALE GENOMIC DNA]</scope>
    <source>
        <strain evidence="2">cv. DM1-3 516 R44</strain>
    </source>
</reference>
<dbReference type="PaxDb" id="4113-PGSC0003DMT400094039"/>
<dbReference type="Proteomes" id="UP000011115">
    <property type="component" value="Unassembled WGS sequence"/>
</dbReference>
<evidence type="ECO:0000313" key="2">
    <source>
        <dbReference type="Proteomes" id="UP000011115"/>
    </source>
</evidence>